<dbReference type="SUPFAM" id="SSF53955">
    <property type="entry name" value="Lysozyme-like"/>
    <property type="match status" value="1"/>
</dbReference>
<dbReference type="GO" id="GO:0016787">
    <property type="term" value="F:hydrolase activity"/>
    <property type="evidence" value="ECO:0007669"/>
    <property type="project" value="UniProtKB-KW"/>
</dbReference>
<gene>
    <name evidence="1" type="ORF">ACEU3E_06260</name>
</gene>
<protein>
    <submittedName>
        <fullName evidence="1">Glycoside hydrolase family 19 protein</fullName>
    </submittedName>
</protein>
<reference evidence="1 2" key="1">
    <citation type="submission" date="2024-09" db="EMBL/GenBank/DDBJ databases">
        <authorList>
            <person name="Makale K.P.P."/>
            <person name="Makhzoum A."/>
            <person name="Rantong G."/>
            <person name="Rahube T.O."/>
        </authorList>
    </citation>
    <scope>NUCLEOTIDE SEQUENCE [LARGE SCALE GENOMIC DNA]</scope>
    <source>
        <strain evidence="1 2">KM_D13</strain>
    </source>
</reference>
<organism evidence="1 2">
    <name type="scientific">Paenibacillus oleatilyticus</name>
    <dbReference type="NCBI Taxonomy" id="2594886"/>
    <lineage>
        <taxon>Bacteria</taxon>
        <taxon>Bacillati</taxon>
        <taxon>Bacillota</taxon>
        <taxon>Bacilli</taxon>
        <taxon>Bacillales</taxon>
        <taxon>Paenibacillaceae</taxon>
        <taxon>Paenibacillus</taxon>
    </lineage>
</organism>
<keyword evidence="1" id="KW-0378">Hydrolase</keyword>
<evidence type="ECO:0000313" key="1">
    <source>
        <dbReference type="EMBL" id="MFB0841763.1"/>
    </source>
</evidence>
<dbReference type="RefSeq" id="WP_373949379.1">
    <property type="nucleotide sequence ID" value="NZ_JBHDLN010000003.1"/>
</dbReference>
<dbReference type="Gene3D" id="1.10.530.10">
    <property type="match status" value="1"/>
</dbReference>
<dbReference type="EMBL" id="JBHDLN010000003">
    <property type="protein sequence ID" value="MFB0841763.1"/>
    <property type="molecule type" value="Genomic_DNA"/>
</dbReference>
<dbReference type="PANTHER" id="PTHR34408">
    <property type="entry name" value="FAMILY PROTEIN, PUTATIVE-RELATED"/>
    <property type="match status" value="1"/>
</dbReference>
<dbReference type="InterPro" id="IPR052354">
    <property type="entry name" value="Cell_Wall_Dynamics_Protein"/>
</dbReference>
<comment type="caution">
    <text evidence="1">The sequence shown here is derived from an EMBL/GenBank/DDBJ whole genome shotgun (WGS) entry which is preliminary data.</text>
</comment>
<evidence type="ECO:0000313" key="2">
    <source>
        <dbReference type="Proteomes" id="UP001575622"/>
    </source>
</evidence>
<sequence>MSKQWVTAEQLTHFGWRKVNDAVLDDLNDALTRYDITTPDRMAHFMSQCGHESGLGLYTKELASGAAYEGRIDLGNINPGDGPRYKGAGYIQLTGRANYQRFANHIGDAAVMQGVDYVATKYPWSSAGFWWANAGMNQLVDSGATVERVTRRVNGGYSGLTERQALYQRWMSQNKEAEEVKLDAGVANTIIDTWISPAWKKADEAGDEKDKTYMNWLANQLRVASGQPEQ</sequence>
<proteinExistence type="predicted"/>
<name>A0ABV4UVA9_9BACL</name>
<accession>A0ABV4UVA9</accession>
<dbReference type="Proteomes" id="UP001575622">
    <property type="component" value="Unassembled WGS sequence"/>
</dbReference>
<keyword evidence="2" id="KW-1185">Reference proteome</keyword>
<dbReference type="InterPro" id="IPR023346">
    <property type="entry name" value="Lysozyme-like_dom_sf"/>
</dbReference>